<keyword evidence="1" id="KW-1133">Transmembrane helix</keyword>
<accession>A0A0J9VFJ4</accession>
<dbReference type="VEuPathDB" id="FungiDB:FOXG_10236"/>
<feature type="transmembrane region" description="Helical" evidence="1">
    <location>
        <begin position="134"/>
        <end position="154"/>
    </location>
</feature>
<gene>
    <name evidence="2" type="ORF">FOXG_10236</name>
</gene>
<dbReference type="AlphaFoldDB" id="A0A0J9VFJ4"/>
<dbReference type="OrthoDB" id="4838853at2759"/>
<keyword evidence="1" id="KW-0472">Membrane</keyword>
<feature type="transmembrane region" description="Helical" evidence="1">
    <location>
        <begin position="326"/>
        <end position="346"/>
    </location>
</feature>
<feature type="transmembrane region" description="Helical" evidence="1">
    <location>
        <begin position="352"/>
        <end position="376"/>
    </location>
</feature>
<name>A0A0J9VFJ4_FUSO4</name>
<dbReference type="KEGG" id="fox:FOXG_10236"/>
<evidence type="ECO:0000256" key="1">
    <source>
        <dbReference type="SAM" id="Phobius"/>
    </source>
</evidence>
<reference evidence="2" key="1">
    <citation type="submission" date="2007-04" db="EMBL/GenBank/DDBJ databases">
        <authorList>
            <consortium name="The Broad Institute Genome Sequencing Platform"/>
            <person name="Birren B."/>
            <person name="Lander E."/>
            <person name="Galagan J."/>
            <person name="Nusbaum C."/>
            <person name="Devon K."/>
            <person name="Ma L.-J."/>
            <person name="Jaffe D."/>
            <person name="Butler J."/>
            <person name="Alvarez P."/>
            <person name="Gnerre S."/>
            <person name="Grabherr M."/>
            <person name="Kleber M."/>
            <person name="Mauceli E."/>
            <person name="Brockman W."/>
            <person name="MacCallum I.A."/>
            <person name="Young S."/>
            <person name="LaButti K."/>
            <person name="DeCaprio D."/>
            <person name="Crawford M."/>
            <person name="Koehrsen M."/>
            <person name="Engels R."/>
            <person name="Montgomery P."/>
            <person name="Pearson M."/>
            <person name="Howarth C."/>
            <person name="Larson L."/>
            <person name="White J."/>
            <person name="O'Leary S."/>
            <person name="Kodira C."/>
            <person name="Zeng Q."/>
            <person name="Yandava C."/>
            <person name="Alvarado L."/>
            <person name="Kistler C."/>
            <person name="Shim W.-B."/>
            <person name="Kang S."/>
            <person name="Woloshuk C."/>
        </authorList>
    </citation>
    <scope>NUCLEOTIDE SEQUENCE</scope>
    <source>
        <strain evidence="2">4287</strain>
    </source>
</reference>
<dbReference type="Proteomes" id="UP000009097">
    <property type="component" value="Unassembled WGS sequence"/>
</dbReference>
<feature type="transmembrane region" description="Helical" evidence="1">
    <location>
        <begin position="206"/>
        <end position="226"/>
    </location>
</feature>
<proteinExistence type="predicted"/>
<protein>
    <submittedName>
        <fullName evidence="2">Uncharacterized protein</fullName>
    </submittedName>
</protein>
<keyword evidence="1" id="KW-0812">Transmembrane</keyword>
<evidence type="ECO:0000313" key="3">
    <source>
        <dbReference type="Proteomes" id="UP000009097"/>
    </source>
</evidence>
<dbReference type="EMBL" id="DS231707">
    <property type="protein sequence ID" value="KNB09715.1"/>
    <property type="molecule type" value="Genomic_DNA"/>
</dbReference>
<dbReference type="PANTHER" id="PTHR42024">
    <property type="entry name" value="AMINO ACID PERMEASE_ SLC12A DOMAIN-CONTAINING PROTEIN"/>
    <property type="match status" value="1"/>
</dbReference>
<dbReference type="GeneID" id="28951726"/>
<organism evidence="2 3">
    <name type="scientific">Fusarium oxysporum f. sp. lycopersici (strain 4287 / CBS 123668 / FGSC 9935 / NRRL 34936)</name>
    <name type="common">Fusarium vascular wilt of tomato</name>
    <dbReference type="NCBI Taxonomy" id="426428"/>
    <lineage>
        <taxon>Eukaryota</taxon>
        <taxon>Fungi</taxon>
        <taxon>Dikarya</taxon>
        <taxon>Ascomycota</taxon>
        <taxon>Pezizomycotina</taxon>
        <taxon>Sordariomycetes</taxon>
        <taxon>Hypocreomycetidae</taxon>
        <taxon>Hypocreales</taxon>
        <taxon>Nectriaceae</taxon>
        <taxon>Fusarium</taxon>
        <taxon>Fusarium oxysporum species complex</taxon>
    </lineage>
</organism>
<dbReference type="PANTHER" id="PTHR42024:SF1">
    <property type="entry name" value="AMINO ACID PERMEASE_ SLC12A DOMAIN-CONTAINING PROTEIN"/>
    <property type="match status" value="1"/>
</dbReference>
<dbReference type="RefSeq" id="XP_018247760.1">
    <property type="nucleotide sequence ID" value="XM_018389479.1"/>
</dbReference>
<feature type="transmembrane region" description="Helical" evidence="1">
    <location>
        <begin position="246"/>
        <end position="264"/>
    </location>
</feature>
<reference evidence="2" key="2">
    <citation type="journal article" date="2010" name="Nature">
        <title>Comparative genomics reveals mobile pathogenicity chromosomes in Fusarium.</title>
        <authorList>
            <person name="Ma L.J."/>
            <person name="van der Does H.C."/>
            <person name="Borkovich K.A."/>
            <person name="Coleman J.J."/>
            <person name="Daboussi M.J."/>
            <person name="Di Pietro A."/>
            <person name="Dufresne M."/>
            <person name="Freitag M."/>
            <person name="Grabherr M."/>
            <person name="Henrissat B."/>
            <person name="Houterman P.M."/>
            <person name="Kang S."/>
            <person name="Shim W.B."/>
            <person name="Woloshuk C."/>
            <person name="Xie X."/>
            <person name="Xu J.R."/>
            <person name="Antoniw J."/>
            <person name="Baker S.E."/>
            <person name="Bluhm B.H."/>
            <person name="Breakspear A."/>
            <person name="Brown D.W."/>
            <person name="Butchko R.A."/>
            <person name="Chapman S."/>
            <person name="Coulson R."/>
            <person name="Coutinho P.M."/>
            <person name="Danchin E.G."/>
            <person name="Diener A."/>
            <person name="Gale L.R."/>
            <person name="Gardiner D.M."/>
            <person name="Goff S."/>
            <person name="Hammond-Kosack K.E."/>
            <person name="Hilburn K."/>
            <person name="Hua-Van A."/>
            <person name="Jonkers W."/>
            <person name="Kazan K."/>
            <person name="Kodira C.D."/>
            <person name="Koehrsen M."/>
            <person name="Kumar L."/>
            <person name="Lee Y.H."/>
            <person name="Li L."/>
            <person name="Manners J.M."/>
            <person name="Miranda-Saavedra D."/>
            <person name="Mukherjee M."/>
            <person name="Park G."/>
            <person name="Park J."/>
            <person name="Park S.Y."/>
            <person name="Proctor R.H."/>
            <person name="Regev A."/>
            <person name="Ruiz-Roldan M.C."/>
            <person name="Sain D."/>
            <person name="Sakthikumar S."/>
            <person name="Sykes S."/>
            <person name="Schwartz D.C."/>
            <person name="Turgeon B.G."/>
            <person name="Wapinski I."/>
            <person name="Yoder O."/>
            <person name="Young S."/>
            <person name="Zeng Q."/>
            <person name="Zhou S."/>
            <person name="Galagan J."/>
            <person name="Cuomo C.A."/>
            <person name="Kistler H.C."/>
            <person name="Rep M."/>
        </authorList>
    </citation>
    <scope>NUCLEOTIDE SEQUENCE [LARGE SCALE GENOMIC DNA]</scope>
    <source>
        <strain evidence="2">4287</strain>
    </source>
</reference>
<feature type="transmembrane region" description="Helical" evidence="1">
    <location>
        <begin position="166"/>
        <end position="185"/>
    </location>
</feature>
<sequence length="391" mass="44743">MYEVNQGRLQILPDSALSFTEATGSLGAANPSRPSQSCQLSADRVRFDVPLEPVQRHTTDTAFAEMSRRSSDAPRRNLSYAQRPVAGIYYHSRAATQKKYRRRATTILEYCDENPHLLPQLPFTWHHGWKRWKLFIFALLVFVDALVIPITLYYGMRYAGEVEGWIIFAIVATIWGGPTYLEFAIRTLRLMKVDKFYRPLGTNYRWCFDMLTWVSVLTITFVTALFTVGSAPHNVWLRVLCMPAPAILYCLGGVLFLITLYSYMGWAAPFRISSTARGEKVLPGVYYFIEDIVAVNAGGGRPYPEALVARYKASPRFRRMIYMQSWFWSIPALNLAIPLTIISVIPQVPATVAYGVAWIVPFLWATIWGIITIQWCKRDIARERREWEAAI</sequence>
<evidence type="ECO:0000313" key="2">
    <source>
        <dbReference type="EMBL" id="KNB09715.1"/>
    </source>
</evidence>